<accession>A0ABN0BBV8</accession>
<organism evidence="1 2">
    <name type="scientific">Helicobacter cinaedi CCUG 18818 = ATCC BAA-847</name>
    <dbReference type="NCBI Taxonomy" id="537971"/>
    <lineage>
        <taxon>Bacteria</taxon>
        <taxon>Pseudomonadati</taxon>
        <taxon>Campylobacterota</taxon>
        <taxon>Epsilonproteobacteria</taxon>
        <taxon>Campylobacterales</taxon>
        <taxon>Helicobacteraceae</taxon>
        <taxon>Helicobacter</taxon>
    </lineage>
</organism>
<gene>
    <name evidence="1" type="ORF">HCCG_01662</name>
</gene>
<name>A0ABN0BBV8_9HELI</name>
<dbReference type="Proteomes" id="UP000005755">
    <property type="component" value="Unassembled WGS sequence"/>
</dbReference>
<protein>
    <submittedName>
        <fullName evidence="1">Uncharacterized protein</fullName>
    </submittedName>
</protein>
<evidence type="ECO:0000313" key="2">
    <source>
        <dbReference type="Proteomes" id="UP000005755"/>
    </source>
</evidence>
<keyword evidence="2" id="KW-1185">Reference proteome</keyword>
<evidence type="ECO:0000313" key="1">
    <source>
        <dbReference type="EMBL" id="EFR47114.1"/>
    </source>
</evidence>
<dbReference type="EMBL" id="DS990393">
    <property type="protein sequence ID" value="EFR47114.1"/>
    <property type="molecule type" value="Genomic_DNA"/>
</dbReference>
<reference evidence="2" key="1">
    <citation type="journal article" date="2014" name="Genome Announc.">
        <title>Draft genome sequences of six enterohepatic helicobacter species isolated from humans and one from rhesus macaques.</title>
        <authorList>
            <person name="Shen Z."/>
            <person name="Sheh A."/>
            <person name="Young S.K."/>
            <person name="Abouelliel A."/>
            <person name="Ward D.V."/>
            <person name="Earl A.M."/>
            <person name="Fox J.G."/>
        </authorList>
    </citation>
    <scope>NUCLEOTIDE SEQUENCE [LARGE SCALE GENOMIC DNA]</scope>
    <source>
        <strain evidence="2">CCUG 18818</strain>
    </source>
</reference>
<proteinExistence type="predicted"/>
<sequence length="65" mass="7516">MPKTPFHTHSPPLICHFKPPNISLHIPNKDEILIKQGKIKDFAKQNNILLPLIYHAFMTINFSLL</sequence>